<dbReference type="Gene3D" id="2.30.24.10">
    <property type="entry name" value="CAT RNA-binding domain"/>
    <property type="match status" value="1"/>
</dbReference>
<dbReference type="PANTHER" id="PTHR30185:SF16">
    <property type="entry name" value="PROTEIN GLCT"/>
    <property type="match status" value="1"/>
</dbReference>
<dbReference type="SUPFAM" id="SSF50151">
    <property type="entry name" value="SacY-like RNA-binding domain"/>
    <property type="match status" value="1"/>
</dbReference>
<evidence type="ECO:0000256" key="1">
    <source>
        <dbReference type="ARBA" id="ARBA00022737"/>
    </source>
</evidence>
<accession>A0ABN0B130</accession>
<dbReference type="Pfam" id="PF03123">
    <property type="entry name" value="CAT_RBD"/>
    <property type="match status" value="1"/>
</dbReference>
<keyword evidence="4" id="KW-1185">Reference proteome</keyword>
<keyword evidence="1" id="KW-0677">Repeat</keyword>
<proteinExistence type="predicted"/>
<dbReference type="InterPro" id="IPR036650">
    <property type="entry name" value="CAT_RNA-bd_dom_sf"/>
</dbReference>
<dbReference type="PANTHER" id="PTHR30185">
    <property type="entry name" value="CRYPTIC BETA-GLUCOSIDE BGL OPERON ANTITERMINATOR"/>
    <property type="match status" value="1"/>
</dbReference>
<sequence>MIAMKSNMYIIQEVFNHNALLCRQQTTDENYLFFGKGIGFKRKRGDIFVVDKNVERVLLTLTRDAIDRYKFLVEQVENKQLIKIVQNIVLQAQSYFEHTISGDLEISLLDHLNFAIQRRKQGYDMHYPFVNELKFLYPKEYTFSQEALAYLKSELKDDAPDDDELAFLIMHIHAAVSGNRVSNVLNYNHAAVRCVELLEQMEHITIDRSTVYYSRFLRHVIFALQRSRDGQTIKNVMLDNIKKSFSHEFELGQALALYVKKTLRLTLDEDEIAYLALHIYSMLHDK</sequence>
<evidence type="ECO:0000313" key="4">
    <source>
        <dbReference type="Proteomes" id="UP000004431"/>
    </source>
</evidence>
<dbReference type="InterPro" id="IPR036634">
    <property type="entry name" value="PRD_sf"/>
</dbReference>
<dbReference type="SMART" id="SM01061">
    <property type="entry name" value="CAT_RBD"/>
    <property type="match status" value="1"/>
</dbReference>
<organism evidence="3 4">
    <name type="scientific">Fannyhessea vaginae PB189-T1-4</name>
    <dbReference type="NCBI Taxonomy" id="866774"/>
    <lineage>
        <taxon>Bacteria</taxon>
        <taxon>Bacillati</taxon>
        <taxon>Actinomycetota</taxon>
        <taxon>Coriobacteriia</taxon>
        <taxon>Coriobacteriales</taxon>
        <taxon>Atopobiaceae</taxon>
        <taxon>Fannyhessea</taxon>
    </lineage>
</organism>
<dbReference type="SUPFAM" id="SSF63520">
    <property type="entry name" value="PTS-regulatory domain, PRD"/>
    <property type="match status" value="2"/>
</dbReference>
<evidence type="ECO:0000313" key="3">
    <source>
        <dbReference type="EMBL" id="EFL44515.1"/>
    </source>
</evidence>
<dbReference type="Pfam" id="PF00874">
    <property type="entry name" value="PRD"/>
    <property type="match status" value="2"/>
</dbReference>
<feature type="domain" description="PRD" evidence="2">
    <location>
        <begin position="182"/>
        <end position="286"/>
    </location>
</feature>
<dbReference type="EMBL" id="AEDQ01000011">
    <property type="protein sequence ID" value="EFL44515.1"/>
    <property type="molecule type" value="Genomic_DNA"/>
</dbReference>
<gene>
    <name evidence="3" type="ORF">HMPREF9248_0612</name>
</gene>
<dbReference type="Gene3D" id="1.10.1790.10">
    <property type="entry name" value="PRD domain"/>
    <property type="match status" value="2"/>
</dbReference>
<evidence type="ECO:0000259" key="2">
    <source>
        <dbReference type="PROSITE" id="PS51372"/>
    </source>
</evidence>
<reference evidence="3 4" key="1">
    <citation type="submission" date="2010-08" db="EMBL/GenBank/DDBJ databases">
        <authorList>
            <person name="Durkin A.S."/>
            <person name="Madupu R."/>
            <person name="Torralba M."/>
            <person name="Gillis M."/>
            <person name="Methe B."/>
            <person name="Sutton G."/>
            <person name="Nelson K.E."/>
        </authorList>
    </citation>
    <scope>NUCLEOTIDE SEQUENCE [LARGE SCALE GENOMIC DNA]</scope>
    <source>
        <strain evidence="3 4">PB189-T1-4</strain>
    </source>
</reference>
<feature type="domain" description="PRD" evidence="2">
    <location>
        <begin position="76"/>
        <end position="181"/>
    </location>
</feature>
<dbReference type="InterPro" id="IPR011608">
    <property type="entry name" value="PRD"/>
</dbReference>
<protein>
    <submittedName>
        <fullName evidence="3">PRD domain protein</fullName>
    </submittedName>
</protein>
<dbReference type="PROSITE" id="PS51372">
    <property type="entry name" value="PRD_2"/>
    <property type="match status" value="2"/>
</dbReference>
<dbReference type="InterPro" id="IPR004341">
    <property type="entry name" value="CAT_RNA-bd_dom"/>
</dbReference>
<dbReference type="InterPro" id="IPR050661">
    <property type="entry name" value="BglG_antiterminators"/>
</dbReference>
<dbReference type="Proteomes" id="UP000004431">
    <property type="component" value="Unassembled WGS sequence"/>
</dbReference>
<comment type="caution">
    <text evidence="3">The sequence shown here is derived from an EMBL/GenBank/DDBJ whole genome shotgun (WGS) entry which is preliminary data.</text>
</comment>
<name>A0ABN0B130_9ACTN</name>